<dbReference type="PANTHER" id="PTHR38459:SF1">
    <property type="entry name" value="PROPHAGE BACTOPRENOL-LINKED GLUCOSE TRANSLOCASE HOMOLOG"/>
    <property type="match status" value="1"/>
</dbReference>
<evidence type="ECO:0000256" key="2">
    <source>
        <dbReference type="ARBA" id="ARBA00009399"/>
    </source>
</evidence>
<comment type="similarity">
    <text evidence="2">Belongs to the GtrA family.</text>
</comment>
<dbReference type="RefSeq" id="WP_249249129.1">
    <property type="nucleotide sequence ID" value="NZ_JAKIKT010000004.1"/>
</dbReference>
<dbReference type="PANTHER" id="PTHR38459">
    <property type="entry name" value="PROPHAGE BACTOPRENOL-LINKED GLUCOSE TRANSLOCASE HOMOLOG"/>
    <property type="match status" value="1"/>
</dbReference>
<dbReference type="Proteomes" id="UP001202831">
    <property type="component" value="Unassembled WGS sequence"/>
</dbReference>
<dbReference type="Pfam" id="PF04138">
    <property type="entry name" value="GtrA_DPMS_TM"/>
    <property type="match status" value="1"/>
</dbReference>
<proteinExistence type="inferred from homology"/>
<protein>
    <submittedName>
        <fullName evidence="8">GtrA family protein</fullName>
    </submittedName>
</protein>
<keyword evidence="9" id="KW-1185">Reference proteome</keyword>
<keyword evidence="4 6" id="KW-1133">Transmembrane helix</keyword>
<dbReference type="InterPro" id="IPR051401">
    <property type="entry name" value="GtrA_CellWall_Glycosyl"/>
</dbReference>
<evidence type="ECO:0000313" key="8">
    <source>
        <dbReference type="EMBL" id="MCL2914449.1"/>
    </source>
</evidence>
<organism evidence="8 9">
    <name type="scientific">Shewanella corallii</name>
    <dbReference type="NCBI Taxonomy" id="560080"/>
    <lineage>
        <taxon>Bacteria</taxon>
        <taxon>Pseudomonadati</taxon>
        <taxon>Pseudomonadota</taxon>
        <taxon>Gammaproteobacteria</taxon>
        <taxon>Alteromonadales</taxon>
        <taxon>Shewanellaceae</taxon>
        <taxon>Shewanella</taxon>
    </lineage>
</organism>
<keyword evidence="3 6" id="KW-0812">Transmembrane</keyword>
<accession>A0ABT0N7R5</accession>
<evidence type="ECO:0000256" key="4">
    <source>
        <dbReference type="ARBA" id="ARBA00022989"/>
    </source>
</evidence>
<evidence type="ECO:0000256" key="3">
    <source>
        <dbReference type="ARBA" id="ARBA00022692"/>
    </source>
</evidence>
<feature type="transmembrane region" description="Helical" evidence="6">
    <location>
        <begin position="7"/>
        <end position="29"/>
    </location>
</feature>
<feature type="domain" description="GtrA/DPMS transmembrane" evidence="7">
    <location>
        <begin position="9"/>
        <end position="128"/>
    </location>
</feature>
<reference evidence="8 9" key="1">
    <citation type="submission" date="2022-01" db="EMBL/GenBank/DDBJ databases">
        <title>Whole genome-based taxonomy of the Shewanellaceae.</title>
        <authorList>
            <person name="Martin-Rodriguez A.J."/>
        </authorList>
    </citation>
    <scope>NUCLEOTIDE SEQUENCE [LARGE SCALE GENOMIC DNA]</scope>
    <source>
        <strain evidence="8 9">DSM 21332</strain>
    </source>
</reference>
<sequence>MKLPAEFVRFVLVGGLVFCLDMLICLLLWQVLGWSVVAARVAAFALAALAQWTGHRWFSFRDRRQQSRGAQLLQSLLLASSAALVNLGLFSLLMMLLPDGLLYWALSMAIGVLAGMLLNWVGANSWVFARVEADTGCVR</sequence>
<evidence type="ECO:0000313" key="9">
    <source>
        <dbReference type="Proteomes" id="UP001202831"/>
    </source>
</evidence>
<dbReference type="InterPro" id="IPR007267">
    <property type="entry name" value="GtrA_DPMS_TM"/>
</dbReference>
<dbReference type="EMBL" id="JAKIKT010000004">
    <property type="protein sequence ID" value="MCL2914449.1"/>
    <property type="molecule type" value="Genomic_DNA"/>
</dbReference>
<evidence type="ECO:0000256" key="6">
    <source>
        <dbReference type="SAM" id="Phobius"/>
    </source>
</evidence>
<comment type="subcellular location">
    <subcellularLocation>
        <location evidence="1">Membrane</location>
        <topology evidence="1">Multi-pass membrane protein</topology>
    </subcellularLocation>
</comment>
<name>A0ABT0N7R5_9GAMM</name>
<evidence type="ECO:0000256" key="5">
    <source>
        <dbReference type="ARBA" id="ARBA00023136"/>
    </source>
</evidence>
<evidence type="ECO:0000259" key="7">
    <source>
        <dbReference type="Pfam" id="PF04138"/>
    </source>
</evidence>
<gene>
    <name evidence="8" type="ORF">L2725_11805</name>
</gene>
<comment type="caution">
    <text evidence="8">The sequence shown here is derived from an EMBL/GenBank/DDBJ whole genome shotgun (WGS) entry which is preliminary data.</text>
</comment>
<feature type="transmembrane region" description="Helical" evidence="6">
    <location>
        <begin position="101"/>
        <end position="121"/>
    </location>
</feature>
<feature type="transmembrane region" description="Helical" evidence="6">
    <location>
        <begin position="35"/>
        <end position="54"/>
    </location>
</feature>
<feature type="transmembrane region" description="Helical" evidence="6">
    <location>
        <begin position="75"/>
        <end position="95"/>
    </location>
</feature>
<evidence type="ECO:0000256" key="1">
    <source>
        <dbReference type="ARBA" id="ARBA00004141"/>
    </source>
</evidence>
<keyword evidence="5 6" id="KW-0472">Membrane</keyword>